<dbReference type="AlphaFoldDB" id="A0A656HFF4"/>
<sequence>MALLDVSIGNSCPNSGWVSLDCKAVKTPAGDGNRHFASALLAASLNKQVTVYINNANKIDNYCVADRIDTIF</sequence>
<dbReference type="EMBL" id="JH651384">
    <property type="protein sequence ID" value="EIJ34226.1"/>
    <property type="molecule type" value="Genomic_DNA"/>
</dbReference>
<dbReference type="Proteomes" id="UP000005317">
    <property type="component" value="Unassembled WGS sequence"/>
</dbReference>
<organism evidence="1 2">
    <name type="scientific">Thiothrix nivea (strain ATCC 35100 / DSM 5205 / JP2)</name>
    <dbReference type="NCBI Taxonomy" id="870187"/>
    <lineage>
        <taxon>Bacteria</taxon>
        <taxon>Pseudomonadati</taxon>
        <taxon>Pseudomonadota</taxon>
        <taxon>Gammaproteobacteria</taxon>
        <taxon>Thiotrichales</taxon>
        <taxon>Thiotrichaceae</taxon>
        <taxon>Thiothrix</taxon>
    </lineage>
</organism>
<name>A0A656HFF4_THINJ</name>
<evidence type="ECO:0000313" key="1">
    <source>
        <dbReference type="EMBL" id="EIJ34226.1"/>
    </source>
</evidence>
<accession>A0A656HFF4</accession>
<reference evidence="2" key="1">
    <citation type="journal article" date="2011" name="Stand. Genomic Sci.">
        <title>Genome sequence of the filamentous, gliding Thiothrix nivea neotype strain (JP2(T)).</title>
        <authorList>
            <person name="Lapidus A."/>
            <person name="Nolan M."/>
            <person name="Lucas S."/>
            <person name="Glavina Del Rio T."/>
            <person name="Tice H."/>
            <person name="Cheng J.F."/>
            <person name="Tapia R."/>
            <person name="Han C."/>
            <person name="Goodwin L."/>
            <person name="Pitluck S."/>
            <person name="Liolios K."/>
            <person name="Pagani I."/>
            <person name="Ivanova N."/>
            <person name="Huntemann M."/>
            <person name="Mavromatis K."/>
            <person name="Mikhailova N."/>
            <person name="Pati A."/>
            <person name="Chen A."/>
            <person name="Palaniappan K."/>
            <person name="Land M."/>
            <person name="Brambilla E.M."/>
            <person name="Rohde M."/>
            <person name="Abt B."/>
            <person name="Verbarg S."/>
            <person name="Goker M."/>
            <person name="Bristow J."/>
            <person name="Eisen J.A."/>
            <person name="Markowitz V."/>
            <person name="Hugenholtz P."/>
            <person name="Kyrpides N.C."/>
            <person name="Klenk H.P."/>
            <person name="Woyke T."/>
        </authorList>
    </citation>
    <scope>NUCLEOTIDE SEQUENCE [LARGE SCALE GENOMIC DNA]</scope>
    <source>
        <strain evidence="2">ATCC 35100 / DSM 5205 / JP2</strain>
    </source>
</reference>
<proteinExistence type="predicted"/>
<keyword evidence="2" id="KW-1185">Reference proteome</keyword>
<evidence type="ECO:0000313" key="2">
    <source>
        <dbReference type="Proteomes" id="UP000005317"/>
    </source>
</evidence>
<gene>
    <name evidence="1" type="ORF">Thini_1632</name>
</gene>
<protein>
    <submittedName>
        <fullName evidence="1">Uncharacterized protein</fullName>
    </submittedName>
</protein>